<keyword evidence="2" id="KW-1185">Reference proteome</keyword>
<comment type="caution">
    <text evidence="1">The sequence shown here is derived from an EMBL/GenBank/DDBJ whole genome shotgun (WGS) entry which is preliminary data.</text>
</comment>
<name>A0AAV5I7N5_9ROSI</name>
<evidence type="ECO:0000313" key="1">
    <source>
        <dbReference type="EMBL" id="GKU93354.1"/>
    </source>
</evidence>
<dbReference type="AlphaFoldDB" id="A0AAV5I7N5"/>
<sequence length="45" mass="5150">MLNYDNKCVVLQVSMMLFPGEAAKCLSSWTGLQGFIFQQKQLFSF</sequence>
<organism evidence="1 2">
    <name type="scientific">Rubroshorea leprosula</name>
    <dbReference type="NCBI Taxonomy" id="152421"/>
    <lineage>
        <taxon>Eukaryota</taxon>
        <taxon>Viridiplantae</taxon>
        <taxon>Streptophyta</taxon>
        <taxon>Embryophyta</taxon>
        <taxon>Tracheophyta</taxon>
        <taxon>Spermatophyta</taxon>
        <taxon>Magnoliopsida</taxon>
        <taxon>eudicotyledons</taxon>
        <taxon>Gunneridae</taxon>
        <taxon>Pentapetalae</taxon>
        <taxon>rosids</taxon>
        <taxon>malvids</taxon>
        <taxon>Malvales</taxon>
        <taxon>Dipterocarpaceae</taxon>
        <taxon>Rubroshorea</taxon>
    </lineage>
</organism>
<dbReference type="EMBL" id="BPVZ01000007">
    <property type="protein sequence ID" value="GKU93354.1"/>
    <property type="molecule type" value="Genomic_DNA"/>
</dbReference>
<reference evidence="1 2" key="1">
    <citation type="journal article" date="2021" name="Commun. Biol.">
        <title>The genome of Shorea leprosula (Dipterocarpaceae) highlights the ecological relevance of drought in aseasonal tropical rainforests.</title>
        <authorList>
            <person name="Ng K.K.S."/>
            <person name="Kobayashi M.J."/>
            <person name="Fawcett J.A."/>
            <person name="Hatakeyama M."/>
            <person name="Paape T."/>
            <person name="Ng C.H."/>
            <person name="Ang C.C."/>
            <person name="Tnah L.H."/>
            <person name="Lee C.T."/>
            <person name="Nishiyama T."/>
            <person name="Sese J."/>
            <person name="O'Brien M.J."/>
            <person name="Copetti D."/>
            <person name="Mohd Noor M.I."/>
            <person name="Ong R.C."/>
            <person name="Putra M."/>
            <person name="Sireger I.Z."/>
            <person name="Indrioko S."/>
            <person name="Kosugi Y."/>
            <person name="Izuno A."/>
            <person name="Isagi Y."/>
            <person name="Lee S.L."/>
            <person name="Shimizu K.K."/>
        </authorList>
    </citation>
    <scope>NUCLEOTIDE SEQUENCE [LARGE SCALE GENOMIC DNA]</scope>
    <source>
        <strain evidence="1">214</strain>
    </source>
</reference>
<gene>
    <name evidence="1" type="ORF">SLEP1_g6955</name>
</gene>
<dbReference type="Proteomes" id="UP001054252">
    <property type="component" value="Unassembled WGS sequence"/>
</dbReference>
<protein>
    <submittedName>
        <fullName evidence="1">Uncharacterized protein</fullName>
    </submittedName>
</protein>
<proteinExistence type="predicted"/>
<accession>A0AAV5I7N5</accession>
<evidence type="ECO:0000313" key="2">
    <source>
        <dbReference type="Proteomes" id="UP001054252"/>
    </source>
</evidence>